<dbReference type="Gene3D" id="1.20.1600.10">
    <property type="entry name" value="Outer membrane efflux proteins (OEP)"/>
    <property type="match status" value="1"/>
</dbReference>
<dbReference type="HOGENOM" id="CLU_012817_13_0_5"/>
<keyword evidence="2 3" id="KW-0449">Lipoprotein</keyword>
<proteinExistence type="inferred from homology"/>
<evidence type="ECO:0000256" key="1">
    <source>
        <dbReference type="ARBA" id="ARBA00007613"/>
    </source>
</evidence>
<dbReference type="InterPro" id="IPR003423">
    <property type="entry name" value="OMP_efflux"/>
</dbReference>
<dbReference type="PANTHER" id="PTHR30203:SF21">
    <property type="entry name" value="OUTER MEMBRANE COMPONENT OF MULTIDRUG EFFLUX PUMP-RELATED"/>
    <property type="match status" value="1"/>
</dbReference>
<dbReference type="NCBIfam" id="TIGR01845">
    <property type="entry name" value="outer_NodT"/>
    <property type="match status" value="1"/>
</dbReference>
<dbReference type="AlphaFoldDB" id="A4XEJ7"/>
<keyword evidence="2" id="KW-0812">Transmembrane</keyword>
<keyword evidence="3" id="KW-0614">Plasmid</keyword>
<organism evidence="3 4">
    <name type="scientific">Novosphingobium aromaticivorans (strain ATCC 700278 / DSM 12444 / CCUG 56034 / CIP 105152 / NBRC 16084 / F199)</name>
    <dbReference type="NCBI Taxonomy" id="279238"/>
    <lineage>
        <taxon>Bacteria</taxon>
        <taxon>Pseudomonadati</taxon>
        <taxon>Pseudomonadota</taxon>
        <taxon>Alphaproteobacteria</taxon>
        <taxon>Sphingomonadales</taxon>
        <taxon>Sphingomonadaceae</taxon>
        <taxon>Novosphingobium</taxon>
    </lineage>
</organism>
<dbReference type="GO" id="GO:0005886">
    <property type="term" value="C:plasma membrane"/>
    <property type="evidence" value="ECO:0007669"/>
    <property type="project" value="UniProtKB-SubCell"/>
</dbReference>
<comment type="similarity">
    <text evidence="1 2">Belongs to the outer membrane factor (OMF) (TC 1.B.17) family.</text>
</comment>
<dbReference type="eggNOG" id="COG1538">
    <property type="taxonomic scope" value="Bacteria"/>
</dbReference>
<evidence type="ECO:0000313" key="3">
    <source>
        <dbReference type="EMBL" id="ABP64358.1"/>
    </source>
</evidence>
<reference evidence="3 4" key="1">
    <citation type="submission" date="2007-04" db="EMBL/GenBank/DDBJ databases">
        <title>Complete sequence of plasmid pNL2 of Novosphingobium aromaticivorans DSM 12444.</title>
        <authorList>
            <consortium name="US DOE Joint Genome Institute"/>
            <person name="Copeland A."/>
            <person name="Lucas S."/>
            <person name="Lapidus A."/>
            <person name="Barry K."/>
            <person name="Detter J.C."/>
            <person name="Glavina del Rio T."/>
            <person name="Hammon N."/>
            <person name="Israni S."/>
            <person name="Dalin E."/>
            <person name="Tice H."/>
            <person name="Pitluck S."/>
            <person name="Chertkov O."/>
            <person name="Han C."/>
            <person name="Thomson S."/>
            <person name="Schmutz J."/>
            <person name="Larimer F."/>
            <person name="Land M."/>
            <person name="Kyrpides N."/>
            <person name="Ivanova N."/>
            <person name="Fredrickson J."/>
            <person name="Romine M.F."/>
            <person name="Richardson P."/>
        </authorList>
    </citation>
    <scope>NUCLEOTIDE SEQUENCE [LARGE SCALE GENOMIC DNA]</scope>
    <source>
        <strain evidence="4">ATCC 700278 / DSM 12444 / CCUG 56034 / CIP 105152 / NBRC 16084 / F199</strain>
        <plasmid evidence="3 4">pNL2</plasmid>
    </source>
</reference>
<protein>
    <submittedName>
        <fullName evidence="3">RND efflux system, outer membrane lipoprotein, NodT family</fullName>
    </submittedName>
</protein>
<dbReference type="Proteomes" id="UP000009134">
    <property type="component" value="Plasmid pNL2"/>
</dbReference>
<dbReference type="Gene3D" id="2.20.200.10">
    <property type="entry name" value="Outer membrane efflux proteins (OEP)"/>
    <property type="match status" value="1"/>
</dbReference>
<geneLocation type="plasmid" evidence="3 4">
    <name>pNL2</name>
</geneLocation>
<dbReference type="EMBL" id="CP000677">
    <property type="protein sequence ID" value="ABP64358.1"/>
    <property type="molecule type" value="Genomic_DNA"/>
</dbReference>
<dbReference type="SUPFAM" id="SSF56954">
    <property type="entry name" value="Outer membrane efflux proteins (OEP)"/>
    <property type="match status" value="1"/>
</dbReference>
<dbReference type="PANTHER" id="PTHR30203">
    <property type="entry name" value="OUTER MEMBRANE CATION EFFLUX PROTEIN"/>
    <property type="match status" value="1"/>
</dbReference>
<sequence length="466" mass="48916">MRRGLLSLGMVASLGACTVGPDYHLPETAAIRTPSASAPLPADGNVATAADLPPRWWHLYDDPVLDRLEQEALDGSTDLREAAANLQRARAVTAAAEGASEPDFEVEGAAERARLSGETFLLDEALPVATLGDAGLSMRYQFDLFGRVRRSVEAAKAGEEARQALLEAVKVTLAGEVARAYVGVCSAHEGLELAERAVSVQEAQADAVRRMHAAGRLGATEVTAIESRLAAARARLPEERTRIRASLYRLAFLLGRAPADYPREAEGCTHLPRLARPLPAGDGASLLARRPDIRAAERELAAATARIGVATADLYPQIGFGLSAGSSGFLSDLGEAPANRWSIGSLIHWSFPGAGARARVRAANADADAALARFDGVVLSSLREAHTALDAYAGAHDRSVELDLAAGAAQRGAEQVARLRQAGRAAALPDLDSQTTALAAQARAHAGREAVVESQITLFMALGGGW</sequence>
<keyword evidence="2" id="KW-0564">Palmitate</keyword>
<keyword evidence="2" id="KW-1134">Transmembrane beta strand</keyword>
<dbReference type="PROSITE" id="PS51257">
    <property type="entry name" value="PROKAR_LIPOPROTEIN"/>
    <property type="match status" value="1"/>
</dbReference>
<dbReference type="GO" id="GO:0015562">
    <property type="term" value="F:efflux transmembrane transporter activity"/>
    <property type="evidence" value="ECO:0007669"/>
    <property type="project" value="InterPro"/>
</dbReference>
<accession>A4XEJ7</accession>
<name>A4XEJ7_NOVAD</name>
<dbReference type="KEGG" id="nar:Saro_3498"/>
<keyword evidence="2" id="KW-0472">Membrane</keyword>
<keyword evidence="4" id="KW-1185">Reference proteome</keyword>
<dbReference type="Pfam" id="PF02321">
    <property type="entry name" value="OEP"/>
    <property type="match status" value="2"/>
</dbReference>
<dbReference type="InterPro" id="IPR010131">
    <property type="entry name" value="MdtP/NodT-like"/>
</dbReference>
<gene>
    <name evidence="3" type="ordered locus">Saro_3498</name>
</gene>
<comment type="subcellular location">
    <subcellularLocation>
        <location evidence="2">Cell membrane</location>
        <topology evidence="2">Lipid-anchor</topology>
    </subcellularLocation>
</comment>
<evidence type="ECO:0000256" key="2">
    <source>
        <dbReference type="RuleBase" id="RU362097"/>
    </source>
</evidence>
<dbReference type="RefSeq" id="WP_011906745.1">
    <property type="nucleotide sequence ID" value="NC_009427.1"/>
</dbReference>
<evidence type="ECO:0000313" key="4">
    <source>
        <dbReference type="Proteomes" id="UP000009134"/>
    </source>
</evidence>